<feature type="domain" description="Aldehyde oxidase/xanthine dehydrogenase a/b hammerhead" evidence="4">
    <location>
        <begin position="48"/>
        <end position="162"/>
    </location>
</feature>
<gene>
    <name evidence="5" type="ORF">GKO32_15735</name>
</gene>
<evidence type="ECO:0000256" key="2">
    <source>
        <dbReference type="ARBA" id="ARBA00023002"/>
    </source>
</evidence>
<evidence type="ECO:0000313" key="5">
    <source>
        <dbReference type="EMBL" id="MTD55419.1"/>
    </source>
</evidence>
<dbReference type="Pfam" id="PF01315">
    <property type="entry name" value="Ald_Xan_dh_C"/>
    <property type="match status" value="1"/>
</dbReference>
<dbReference type="PANTHER" id="PTHR11908:SF132">
    <property type="entry name" value="ALDEHYDE OXIDASE 1-RELATED"/>
    <property type="match status" value="1"/>
</dbReference>
<dbReference type="SUPFAM" id="SSF54665">
    <property type="entry name" value="CO dehydrogenase molybdoprotein N-domain-like"/>
    <property type="match status" value="1"/>
</dbReference>
<keyword evidence="6" id="KW-1185">Reference proteome</keyword>
<evidence type="ECO:0000256" key="3">
    <source>
        <dbReference type="SAM" id="MobiDB-lite"/>
    </source>
</evidence>
<dbReference type="Proteomes" id="UP000440096">
    <property type="component" value="Unassembled WGS sequence"/>
</dbReference>
<keyword evidence="2" id="KW-0560">Oxidoreductase</keyword>
<dbReference type="EMBL" id="WMBA01000022">
    <property type="protein sequence ID" value="MTD55419.1"/>
    <property type="molecule type" value="Genomic_DNA"/>
</dbReference>
<dbReference type="SMART" id="SM01008">
    <property type="entry name" value="Ald_Xan_dh_C"/>
    <property type="match status" value="1"/>
</dbReference>
<dbReference type="Pfam" id="PF20256">
    <property type="entry name" value="MoCoBD_2"/>
    <property type="match status" value="1"/>
</dbReference>
<name>A0A6N7Z316_9PSEU</name>
<dbReference type="InterPro" id="IPR000674">
    <property type="entry name" value="Ald_Oxase/Xan_DH_a/b"/>
</dbReference>
<dbReference type="Gene3D" id="3.30.365.10">
    <property type="entry name" value="Aldehyde oxidase/xanthine dehydrogenase, molybdopterin binding domain"/>
    <property type="match status" value="4"/>
</dbReference>
<dbReference type="RefSeq" id="WP_208024418.1">
    <property type="nucleotide sequence ID" value="NZ_WMBA01000022.1"/>
</dbReference>
<dbReference type="InterPro" id="IPR016208">
    <property type="entry name" value="Ald_Oxase/xanthine_DH-like"/>
</dbReference>
<evidence type="ECO:0000259" key="4">
    <source>
        <dbReference type="SMART" id="SM01008"/>
    </source>
</evidence>
<proteinExistence type="predicted"/>
<organism evidence="5 6">
    <name type="scientific">Amycolatopsis pithecellobii</name>
    <dbReference type="NCBI Taxonomy" id="664692"/>
    <lineage>
        <taxon>Bacteria</taxon>
        <taxon>Bacillati</taxon>
        <taxon>Actinomycetota</taxon>
        <taxon>Actinomycetes</taxon>
        <taxon>Pseudonocardiales</taxon>
        <taxon>Pseudonocardiaceae</taxon>
        <taxon>Amycolatopsis</taxon>
    </lineage>
</organism>
<dbReference type="Pfam" id="PF02738">
    <property type="entry name" value="MoCoBD_1"/>
    <property type="match status" value="1"/>
</dbReference>
<keyword evidence="1" id="KW-0500">Molybdenum</keyword>
<dbReference type="GO" id="GO:0016491">
    <property type="term" value="F:oxidoreductase activity"/>
    <property type="evidence" value="ECO:0007669"/>
    <property type="project" value="UniProtKB-KW"/>
</dbReference>
<dbReference type="Gene3D" id="3.90.1170.50">
    <property type="entry name" value="Aldehyde oxidase/xanthine dehydrogenase, a/b hammerhead"/>
    <property type="match status" value="1"/>
</dbReference>
<dbReference type="InterPro" id="IPR037165">
    <property type="entry name" value="AldOxase/xan_DH_Mopterin-bd_sf"/>
</dbReference>
<accession>A0A6N7Z316</accession>
<protein>
    <submittedName>
        <fullName evidence="5">Molybdopterin-dependent oxidoreductase</fullName>
    </submittedName>
</protein>
<reference evidence="5 6" key="1">
    <citation type="submission" date="2019-11" db="EMBL/GenBank/DDBJ databases">
        <title>Draft genome of Amycolatopsis RM579.</title>
        <authorList>
            <person name="Duangmal K."/>
            <person name="Mingma R."/>
        </authorList>
    </citation>
    <scope>NUCLEOTIDE SEQUENCE [LARGE SCALE GENOMIC DNA]</scope>
    <source>
        <strain evidence="5 6">RM579</strain>
    </source>
</reference>
<comment type="caution">
    <text evidence="5">The sequence shown here is derived from an EMBL/GenBank/DDBJ whole genome shotgun (WGS) entry which is preliminary data.</text>
</comment>
<dbReference type="GO" id="GO:0005506">
    <property type="term" value="F:iron ion binding"/>
    <property type="evidence" value="ECO:0007669"/>
    <property type="project" value="InterPro"/>
</dbReference>
<dbReference type="InterPro" id="IPR008274">
    <property type="entry name" value="AldOxase/xan_DH_MoCoBD1"/>
</dbReference>
<evidence type="ECO:0000313" key="6">
    <source>
        <dbReference type="Proteomes" id="UP000440096"/>
    </source>
</evidence>
<feature type="region of interest" description="Disordered" evidence="3">
    <location>
        <begin position="1"/>
        <end position="24"/>
    </location>
</feature>
<dbReference type="AlphaFoldDB" id="A0A6N7Z316"/>
<dbReference type="InterPro" id="IPR046867">
    <property type="entry name" value="AldOxase/xan_DH_MoCoBD2"/>
</dbReference>
<dbReference type="SUPFAM" id="SSF56003">
    <property type="entry name" value="Molybdenum cofactor-binding domain"/>
    <property type="match status" value="1"/>
</dbReference>
<sequence length="762" mass="80885">MSDAQSQPAVPVAHEGWTPATGPDPVLRARRGLIGAPVSRLDGRLKVLGEARFAAEYVFEGMVYAALRYATIARGRISTLDTRAAEAAAGVVLVMTYRNAPRIRPAPAFLTGPKAFGGSTLPIMQDDSIHWNGEPVAVVLAATQEQADHAASLIEVAYSSSAPRTFGDAESDPRRPDHVLFRPTTVAVGDAEAALAGAPHSVDVVYRTPRHNHNAIEPHAVTVAWTEGDLVVHDSSQAVKPHAWTLAQVFGIDEDQVHVSSPHVGGGFGGKTVWSHHVLAAAAAKLAGRAVRLTLSREGVYRLVGGRTNTEQRVAIGAEDDGCFTALIHTGVSAITPYNVLAEPFTLPARIMYATGTLKADQLVADVDMLSNSFMRAPGEAVGTFALESAIDELAVELGLDPIELRIRNEPEKDPSTGLPFSSRQLVAAWRAGAARFGWARRKRPGESREGEWLIGMGCASATYPHQRFPGARAGITLDRTGHATVRVAAGDMGMGTSTTQTIITAERLGLPLDQVTVAYGDSSFPGTFQAGASAQTVTIAAAVIAAQRELVAQLLKLAGEESLLAGLTADEIGCRDEGLCELADPSRWESYVRILERAGHDEVSVVASAADPDEMKAHSMHSFGAVFCEVRVNEVTGETRVDRVVGSYDCGRILNPKTAASQLRGGIIMGIGLALMEETAFDERTGRIMNPSLTEYHLPVHLDVPRIEVSWTDVPDPLAPAGARGVGEIGITGVAAAIANAIHNATGRRVRNLPITLDKVL</sequence>
<evidence type="ECO:0000256" key="1">
    <source>
        <dbReference type="ARBA" id="ARBA00022505"/>
    </source>
</evidence>
<dbReference type="InterPro" id="IPR036856">
    <property type="entry name" value="Ald_Oxase/Xan_DH_a/b_sf"/>
</dbReference>
<dbReference type="PANTHER" id="PTHR11908">
    <property type="entry name" value="XANTHINE DEHYDROGENASE"/>
    <property type="match status" value="1"/>
</dbReference>